<dbReference type="KEGG" id="nmr:Nmar_0457"/>
<protein>
    <submittedName>
        <fullName evidence="1">Uncharacterized protein</fullName>
    </submittedName>
</protein>
<proteinExistence type="predicted"/>
<name>A9A167_NITMS</name>
<dbReference type="Proteomes" id="UP000000792">
    <property type="component" value="Chromosome"/>
</dbReference>
<reference evidence="1 2" key="1">
    <citation type="journal article" date="2010" name="Proc. Natl. Acad. Sci. U.S.A.">
        <title>Nitrosopumilus maritimus genome reveals unique mechanisms for nitrification and autotrophy in globally distributed marine crenarchaea.</title>
        <authorList>
            <person name="Walker C.B."/>
            <person name="de la Torre J.R."/>
            <person name="Klotz M.G."/>
            <person name="Urakawa H."/>
            <person name="Pinel N."/>
            <person name="Arp D.J."/>
            <person name="Brochier-Armanet C."/>
            <person name="Chain P.S."/>
            <person name="Chan P.P."/>
            <person name="Gollabgir A."/>
            <person name="Hemp J."/>
            <person name="Hugler M."/>
            <person name="Karr E.A."/>
            <person name="Konneke M."/>
            <person name="Shin M."/>
            <person name="Lawton T.J."/>
            <person name="Lowe T."/>
            <person name="Martens-Habbena W."/>
            <person name="Sayavedra-Soto L.A."/>
            <person name="Lang D."/>
            <person name="Sievert S.M."/>
            <person name="Rosenzweig A.C."/>
            <person name="Manning G."/>
            <person name="Stahl D.A."/>
        </authorList>
    </citation>
    <scope>NUCLEOTIDE SEQUENCE [LARGE SCALE GENOMIC DNA]</scope>
    <source>
        <strain evidence="1 2">SCM1</strain>
    </source>
</reference>
<organism evidence="1 2">
    <name type="scientific">Nitrosopumilus maritimus (strain SCM1)</name>
    <dbReference type="NCBI Taxonomy" id="436308"/>
    <lineage>
        <taxon>Archaea</taxon>
        <taxon>Nitrososphaerota</taxon>
        <taxon>Nitrososphaeria</taxon>
        <taxon>Nitrosopumilales</taxon>
        <taxon>Nitrosopumilaceae</taxon>
        <taxon>Nitrosopumilus</taxon>
    </lineage>
</organism>
<sequence>MMNSRTGIFVGLAIAVSVGIAFAASYSSVNTSDSEKFESVVDMTVEPSSPHIDDGALVGIENENYAVNEDGKRHYTLVAETSPVVSP</sequence>
<dbReference type="EnsemblBacteria" id="ABX12353">
    <property type="protein sequence ID" value="ABX12353"/>
    <property type="gene ID" value="Nmar_0457"/>
</dbReference>
<accession>A9A167</accession>
<evidence type="ECO:0000313" key="1">
    <source>
        <dbReference type="EMBL" id="ABX12353.1"/>
    </source>
</evidence>
<dbReference type="HOGENOM" id="CLU_2476126_0_0_2"/>
<dbReference type="AlphaFoldDB" id="A9A167"/>
<gene>
    <name evidence="1" type="ordered locus">Nmar_0457</name>
</gene>
<dbReference type="EMBL" id="CP000866">
    <property type="protein sequence ID" value="ABX12353.1"/>
    <property type="molecule type" value="Genomic_DNA"/>
</dbReference>
<keyword evidence="2" id="KW-1185">Reference proteome</keyword>
<evidence type="ECO:0000313" key="2">
    <source>
        <dbReference type="Proteomes" id="UP000000792"/>
    </source>
</evidence>
<dbReference type="InParanoid" id="A9A167"/>